<evidence type="ECO:0000313" key="2">
    <source>
        <dbReference type="Proteomes" id="UP000250163"/>
    </source>
</evidence>
<organism evidence="1 2">
    <name type="scientific">Moritella yayanosii</name>
    <dbReference type="NCBI Taxonomy" id="69539"/>
    <lineage>
        <taxon>Bacteria</taxon>
        <taxon>Pseudomonadati</taxon>
        <taxon>Pseudomonadota</taxon>
        <taxon>Gammaproteobacteria</taxon>
        <taxon>Alteromonadales</taxon>
        <taxon>Moritellaceae</taxon>
        <taxon>Moritella</taxon>
    </lineage>
</organism>
<proteinExistence type="predicted"/>
<reference evidence="2" key="1">
    <citation type="submission" date="2018-05" db="EMBL/GenBank/DDBJ databases">
        <authorList>
            <person name="Cea G.-C."/>
            <person name="William W."/>
        </authorList>
    </citation>
    <scope>NUCLEOTIDE SEQUENCE [LARGE SCALE GENOMIC DNA]</scope>
    <source>
        <strain evidence="2">DB21MT 5</strain>
    </source>
</reference>
<gene>
    <name evidence="1" type="ORF">MORIYA_0692</name>
</gene>
<dbReference type="CDD" id="cd07184">
    <property type="entry name" value="E_set_Isoamylase_like_N"/>
    <property type="match status" value="1"/>
</dbReference>
<protein>
    <submittedName>
        <fullName evidence="1">1,4-alpha-glucan branching protein</fullName>
    </submittedName>
</protein>
<evidence type="ECO:0000313" key="1">
    <source>
        <dbReference type="EMBL" id="SQD77170.1"/>
    </source>
</evidence>
<dbReference type="OrthoDB" id="5451596at2"/>
<dbReference type="SUPFAM" id="SSF81296">
    <property type="entry name" value="E set domains"/>
    <property type="match status" value="1"/>
</dbReference>
<dbReference type="KEGG" id="mya:MORIYA_0692"/>
<dbReference type="InterPro" id="IPR013783">
    <property type="entry name" value="Ig-like_fold"/>
</dbReference>
<name>A0A330LJW5_9GAMM</name>
<sequence length="106" mass="12545">MLKKRFFKTKAEADITFEFACDTNNALMSDDTVELFADFNDWQALPMKYIKKDKVFRTKVRLPENKQFHFRYLINSNEWHNDHKADLYLPNSFGTDNSVVSTLRTA</sequence>
<dbReference type="Proteomes" id="UP000250163">
    <property type="component" value="Chromosome MORIYA"/>
</dbReference>
<dbReference type="Gene3D" id="2.60.40.10">
    <property type="entry name" value="Immunoglobulins"/>
    <property type="match status" value="1"/>
</dbReference>
<dbReference type="RefSeq" id="WP_112712678.1">
    <property type="nucleotide sequence ID" value="NZ_LS483250.1"/>
</dbReference>
<dbReference type="AlphaFoldDB" id="A0A330LJW5"/>
<dbReference type="EMBL" id="LS483250">
    <property type="protein sequence ID" value="SQD77170.1"/>
    <property type="molecule type" value="Genomic_DNA"/>
</dbReference>
<keyword evidence="2" id="KW-1185">Reference proteome</keyword>
<dbReference type="InterPro" id="IPR014756">
    <property type="entry name" value="Ig_E-set"/>
</dbReference>
<accession>A0A330LJW5</accession>